<feature type="region of interest" description="Disordered" evidence="2">
    <location>
        <begin position="679"/>
        <end position="704"/>
    </location>
</feature>
<dbReference type="CTD" id="49855"/>
<evidence type="ECO:0000313" key="4">
    <source>
        <dbReference type="Ensembl" id="ENSGWIP00000034154.1"/>
    </source>
</evidence>
<feature type="region of interest" description="Disordered" evidence="2">
    <location>
        <begin position="489"/>
        <end position="532"/>
    </location>
</feature>
<dbReference type="InterPro" id="IPR003604">
    <property type="entry name" value="Matrin/U1-like-C_Znf_C2H2"/>
</dbReference>
<reference evidence="4" key="2">
    <citation type="submission" date="2025-08" db="UniProtKB">
        <authorList>
            <consortium name="Ensembl"/>
        </authorList>
    </citation>
    <scope>IDENTIFICATION</scope>
</reference>
<sequence>MSKDNRHDGRRRGAAGQHRLGPRVSQGGDGRERSGSNSSGSSHGGGKGKNASLTALKASFQRSNSHDKVRKIVAEEGRAARNLIAWSVPLENKEEEAKSKGNANSSSRSQKVNSGQQRNKKQNTGVENKNSSGTLLDKGPEKSPTKTRQPRKVDLRARYWAFLFDNLRRAVDEIYVTCESDQSVLECKEVLMMLDNYVRDFKALIDWIQLQEKLEKTDAQNRPTSLAWEVRKMSPGRHVMPSPTADRLAPSSSARRTLNFSGPSSSLAAVRLSHTGPSWADRVKCTQSISSSGQPTTSLAERPGKKDAEGWETVHRGRTAKPRSAAIVAKVSPVLAHVIPRQNCTKGKPSHLLPSEDLRTQCPLDKVVTQTETRQQFPVEPEPSEEVEHPEKGPVTEPQSMAEVLAKKEELADRLEKANEEAIASAIAEEEQLTREIQAENNDLETDNESDFTASIGNGGCGVYFDWNDVLADYDAREPWRQSTSWGDIVEEEPARPPGHGIHMHEKLSSPSRKRTIAESKKKHEEKQLKAQQLRDKLRDEKTLKLQKLLEREKEVRKWKEELLEQRRKMMEEKLLHAELKRELQLQAIVKKAQEEEAKVNEIAFINTLEAQNKRHDVLAKLNEYEQRLNELQEERQRRQEEKQARDEAVQERKRVLEAERQARVEELLMRRKEQEARIEQQRQEKEKAREDAARERARDREERLAALSAAQQEAMEELQKKIQMKHDESSRRHMEQIEQRKEKAAELSSGRHANTDYAPKLTPYERKKQCSLCGVVITSEVHLFSHTKGKRHQQAVRDSSSIQGRELSDEEVEHLSLKKYIVDILTDGSVSSESVKDGEERQKARKKAKKLRARMNSRAKEYEASMEARNQVPDSPYKAKLQRLVKDLLKQLQGQDGGQWANNKASGLDRTLGEIARIVEKQNNADQVAFQMGGGLLALEQILQVITAVSTPTALPRIPLKSLCAAVNVYYLACSCCALNCSYVLFSNKIVLLVDLLLHQLTLFVPDEDKSSMFGRSVNKQIFEGLTTGLLHIIATILSSPMPEPGQGENTWAPSPDAKGKSSASESFNARTQDLISYVVNMGLIDKLYGCFLSVQGPVDDHPKMSAFLQQASALLHSLCKMCFAITGRVPNIFDNKRQDPTGLTALLQSTDLVGVVHSLYCILLHSFVPESTSQSQEPYSPGVIQVALQGIRFLNSFAILDLSAFQCVLGAEGLSLAFRHIVSSLLWYCTQHSSEELLHEVIICVGYFTVNHPDNQVIVQSGRQPSVLQKLCQLPFQYFSHPRLIRVLFPSLISACYNNPQNKVILQQEMSCVLLATFIQDCAVNERESENKSNKTVSQILDFCELSYRFPRDQWESALQFFLQKAEE</sequence>
<feature type="compositionally biased region" description="Basic and acidic residues" evidence="2">
    <location>
        <begin position="516"/>
        <end position="532"/>
    </location>
</feature>
<feature type="region of interest" description="Disordered" evidence="2">
    <location>
        <begin position="832"/>
        <end position="855"/>
    </location>
</feature>
<dbReference type="Proteomes" id="UP000694680">
    <property type="component" value="Chromosome 6"/>
</dbReference>
<dbReference type="Pfam" id="PF12874">
    <property type="entry name" value="zf-met"/>
    <property type="match status" value="1"/>
</dbReference>
<feature type="compositionally biased region" description="Basic residues" evidence="2">
    <location>
        <begin position="844"/>
        <end position="855"/>
    </location>
</feature>
<dbReference type="Ensembl" id="ENSGWIT00000037230.1">
    <property type="protein sequence ID" value="ENSGWIP00000034154.1"/>
    <property type="gene ID" value="ENSGWIG00000017647.1"/>
</dbReference>
<organism evidence="4 5">
    <name type="scientific">Gouania willdenowi</name>
    <name type="common">Blunt-snouted clingfish</name>
    <name type="synonym">Lepadogaster willdenowi</name>
    <dbReference type="NCBI Taxonomy" id="441366"/>
    <lineage>
        <taxon>Eukaryota</taxon>
        <taxon>Metazoa</taxon>
        <taxon>Chordata</taxon>
        <taxon>Craniata</taxon>
        <taxon>Vertebrata</taxon>
        <taxon>Euteleostomi</taxon>
        <taxon>Actinopterygii</taxon>
        <taxon>Neopterygii</taxon>
        <taxon>Teleostei</taxon>
        <taxon>Neoteleostei</taxon>
        <taxon>Acanthomorphata</taxon>
        <taxon>Ovalentaria</taxon>
        <taxon>Blenniimorphae</taxon>
        <taxon>Blenniiformes</taxon>
        <taxon>Gobiesocoidei</taxon>
        <taxon>Gobiesocidae</taxon>
        <taxon>Gobiesocinae</taxon>
        <taxon>Gouania</taxon>
    </lineage>
</organism>
<reference evidence="4" key="3">
    <citation type="submission" date="2025-09" db="UniProtKB">
        <authorList>
            <consortium name="Ensembl"/>
        </authorList>
    </citation>
    <scope>IDENTIFICATION</scope>
</reference>
<dbReference type="GO" id="GO:0008270">
    <property type="term" value="F:zinc ion binding"/>
    <property type="evidence" value="ECO:0007669"/>
    <property type="project" value="InterPro"/>
</dbReference>
<dbReference type="InterPro" id="IPR036236">
    <property type="entry name" value="Znf_C2H2_sf"/>
</dbReference>
<feature type="region of interest" description="Disordered" evidence="2">
    <location>
        <begin position="235"/>
        <end position="256"/>
    </location>
</feature>
<keyword evidence="5" id="KW-1185">Reference proteome</keyword>
<feature type="region of interest" description="Disordered" evidence="2">
    <location>
        <begin position="287"/>
        <end position="324"/>
    </location>
</feature>
<dbReference type="GeneID" id="114464620"/>
<keyword evidence="1" id="KW-0175">Coiled coil</keyword>
<gene>
    <name evidence="4" type="primary">scaper</name>
</gene>
<evidence type="ECO:0000256" key="1">
    <source>
        <dbReference type="SAM" id="Coils"/>
    </source>
</evidence>
<dbReference type="PROSITE" id="PS00028">
    <property type="entry name" value="ZINC_FINGER_C2H2_1"/>
    <property type="match status" value="1"/>
</dbReference>
<dbReference type="Gene3D" id="3.30.160.60">
    <property type="entry name" value="Classic Zinc Finger"/>
    <property type="match status" value="1"/>
</dbReference>
<feature type="compositionally biased region" description="Polar residues" evidence="2">
    <location>
        <begin position="287"/>
        <end position="299"/>
    </location>
</feature>
<dbReference type="RefSeq" id="XP_028304814.1">
    <property type="nucleotide sequence ID" value="XM_028449013.1"/>
</dbReference>
<dbReference type="SUPFAM" id="SSF57667">
    <property type="entry name" value="beta-beta-alpha zinc fingers"/>
    <property type="match status" value="1"/>
</dbReference>
<feature type="region of interest" description="Disordered" evidence="2">
    <location>
        <begin position="1"/>
        <end position="68"/>
    </location>
</feature>
<proteinExistence type="predicted"/>
<evidence type="ECO:0000256" key="2">
    <source>
        <dbReference type="SAM" id="MobiDB-lite"/>
    </source>
</evidence>
<evidence type="ECO:0000259" key="3">
    <source>
        <dbReference type="PROSITE" id="PS00028"/>
    </source>
</evidence>
<feature type="compositionally biased region" description="Basic and acidic residues" evidence="2">
    <location>
        <begin position="302"/>
        <end position="315"/>
    </location>
</feature>
<feature type="compositionally biased region" description="Basic and acidic residues" evidence="2">
    <location>
        <begin position="726"/>
        <end position="746"/>
    </location>
</feature>
<feature type="domain" description="C2H2-type" evidence="3">
    <location>
        <begin position="771"/>
        <end position="793"/>
    </location>
</feature>
<feature type="region of interest" description="Disordered" evidence="2">
    <location>
        <begin position="726"/>
        <end position="761"/>
    </location>
</feature>
<dbReference type="InterPro" id="IPR032446">
    <property type="entry name" value="SCAPER_N"/>
</dbReference>
<accession>A0A8C5GR83</accession>
<evidence type="ECO:0000313" key="5">
    <source>
        <dbReference type="Proteomes" id="UP000694680"/>
    </source>
</evidence>
<name>A0A8C5GR83_GOUWI</name>
<dbReference type="PANTHER" id="PTHR31434">
    <property type="entry name" value="S PHASE CYCLIN A-ASSOCIATED PROTEIN IN THE ENDOPLASMIC RETICULUM"/>
    <property type="match status" value="1"/>
</dbReference>
<dbReference type="SMART" id="SM00451">
    <property type="entry name" value="ZnF_U1"/>
    <property type="match status" value="1"/>
</dbReference>
<dbReference type="PANTHER" id="PTHR31434:SF2">
    <property type="entry name" value="S PHASE CYCLIN A-ASSOCIATED PROTEIN IN THE ENDOPLASMIC RETICULUM"/>
    <property type="match status" value="1"/>
</dbReference>
<feature type="region of interest" description="Disordered" evidence="2">
    <location>
        <begin position="1043"/>
        <end position="1065"/>
    </location>
</feature>
<reference evidence="4" key="1">
    <citation type="submission" date="2020-06" db="EMBL/GenBank/DDBJ databases">
        <authorList>
            <consortium name="Wellcome Sanger Institute Data Sharing"/>
        </authorList>
    </citation>
    <scope>NUCLEOTIDE SEQUENCE [LARGE SCALE GENOMIC DNA]</scope>
</reference>
<feature type="region of interest" description="Disordered" evidence="2">
    <location>
        <begin position="370"/>
        <end position="399"/>
    </location>
</feature>
<dbReference type="GO" id="GO:0003676">
    <property type="term" value="F:nucleic acid binding"/>
    <property type="evidence" value="ECO:0007669"/>
    <property type="project" value="InterPro"/>
</dbReference>
<dbReference type="Pfam" id="PF16501">
    <property type="entry name" value="SCAPER_N"/>
    <property type="match status" value="1"/>
</dbReference>
<dbReference type="InterPro" id="IPR013087">
    <property type="entry name" value="Znf_C2H2_type"/>
</dbReference>
<feature type="coiled-coil region" evidence="1">
    <location>
        <begin position="401"/>
        <end position="450"/>
    </location>
</feature>
<feature type="compositionally biased region" description="Polar residues" evidence="2">
    <location>
        <begin position="101"/>
        <end position="134"/>
    </location>
</feature>
<dbReference type="FunFam" id="3.30.160.60:FF:000680">
    <property type="entry name" value="S phase cyclin A-associated protein in the endoplasmic reticulum"/>
    <property type="match status" value="1"/>
</dbReference>
<feature type="region of interest" description="Disordered" evidence="2">
    <location>
        <begin position="93"/>
        <end position="150"/>
    </location>
</feature>
<protein>
    <recommendedName>
        <fullName evidence="3">C2H2-type domain-containing protein</fullName>
    </recommendedName>
</protein>